<dbReference type="InterPro" id="IPR036388">
    <property type="entry name" value="WH-like_DNA-bd_sf"/>
</dbReference>
<dbReference type="Gene3D" id="1.10.10.10">
    <property type="entry name" value="Winged helix-like DNA-binding domain superfamily/Winged helix DNA-binding domain"/>
    <property type="match status" value="1"/>
</dbReference>
<dbReference type="PANTHER" id="PTHR30118">
    <property type="entry name" value="HTH-TYPE TRANSCRIPTIONAL REGULATOR LEUO-RELATED"/>
    <property type="match status" value="1"/>
</dbReference>
<evidence type="ECO:0000259" key="5">
    <source>
        <dbReference type="PROSITE" id="PS50931"/>
    </source>
</evidence>
<gene>
    <name evidence="6" type="ORF">C9J01_21505</name>
</gene>
<dbReference type="Proteomes" id="UP000241346">
    <property type="component" value="Unassembled WGS sequence"/>
</dbReference>
<dbReference type="Pfam" id="PF00126">
    <property type="entry name" value="HTH_1"/>
    <property type="match status" value="1"/>
</dbReference>
<dbReference type="GO" id="GO:0003677">
    <property type="term" value="F:DNA binding"/>
    <property type="evidence" value="ECO:0007669"/>
    <property type="project" value="UniProtKB-KW"/>
</dbReference>
<dbReference type="InterPro" id="IPR000847">
    <property type="entry name" value="LysR_HTH_N"/>
</dbReference>
<dbReference type="SUPFAM" id="SSF53850">
    <property type="entry name" value="Periplasmic binding protein-like II"/>
    <property type="match status" value="1"/>
</dbReference>
<evidence type="ECO:0000256" key="3">
    <source>
        <dbReference type="ARBA" id="ARBA00023125"/>
    </source>
</evidence>
<dbReference type="PROSITE" id="PS50931">
    <property type="entry name" value="HTH_LYSR"/>
    <property type="match status" value="1"/>
</dbReference>
<dbReference type="OrthoDB" id="6621790at2"/>
<protein>
    <recommendedName>
        <fullName evidence="5">HTH lysR-type domain-containing protein</fullName>
    </recommendedName>
</protein>
<dbReference type="Gene3D" id="3.40.190.10">
    <property type="entry name" value="Periplasmic binding protein-like II"/>
    <property type="match status" value="2"/>
</dbReference>
<dbReference type="InterPro" id="IPR005119">
    <property type="entry name" value="LysR_subst-bd"/>
</dbReference>
<sequence>MIDLNLVRVFVAVYRHSSYTLAARELNLSQPAVSQAIRRFESSLNTLLFVNEGRRPSPTPYATRLIRHLGLAVDSIDGVLAQKREVCAYVNEAYFHLFSDIEYLIMRQQPRVQKQMLEDLQANKIELLLDTVAHLDSNFIVEELISQPMVVVCRQAHPRVCENTLTKELFYSEEHVVLQLCSEKRQILESFAKEPVGTFKDKLEVSSVASLLMSVSRSNCLGIVNAAVAKEWADILRLQVLPLPIAAEPVPLQMIYHQRYALDPHHKMIRNEIRHRISRSVQPL</sequence>
<evidence type="ECO:0000256" key="1">
    <source>
        <dbReference type="ARBA" id="ARBA00009437"/>
    </source>
</evidence>
<evidence type="ECO:0000256" key="4">
    <source>
        <dbReference type="ARBA" id="ARBA00023163"/>
    </source>
</evidence>
<dbReference type="AlphaFoldDB" id="A0A2T3N7Z0"/>
<accession>A0A2T3N7Z0</accession>
<evidence type="ECO:0000256" key="2">
    <source>
        <dbReference type="ARBA" id="ARBA00023015"/>
    </source>
</evidence>
<dbReference type="EMBL" id="PYMB01000016">
    <property type="protein sequence ID" value="PSW09205.1"/>
    <property type="molecule type" value="Genomic_DNA"/>
</dbReference>
<keyword evidence="3" id="KW-0238">DNA-binding</keyword>
<dbReference type="Pfam" id="PF03466">
    <property type="entry name" value="LysR_substrate"/>
    <property type="match status" value="1"/>
</dbReference>
<proteinExistence type="inferred from homology"/>
<keyword evidence="4" id="KW-0804">Transcription</keyword>
<organism evidence="6 7">
    <name type="scientific">Photobacterium rosenbergii</name>
    <dbReference type="NCBI Taxonomy" id="294936"/>
    <lineage>
        <taxon>Bacteria</taxon>
        <taxon>Pseudomonadati</taxon>
        <taxon>Pseudomonadota</taxon>
        <taxon>Gammaproteobacteria</taxon>
        <taxon>Vibrionales</taxon>
        <taxon>Vibrionaceae</taxon>
        <taxon>Photobacterium</taxon>
    </lineage>
</organism>
<evidence type="ECO:0000313" key="7">
    <source>
        <dbReference type="Proteomes" id="UP000241346"/>
    </source>
</evidence>
<dbReference type="PANTHER" id="PTHR30118:SF6">
    <property type="entry name" value="HTH-TYPE TRANSCRIPTIONAL REGULATOR LEUO"/>
    <property type="match status" value="1"/>
</dbReference>
<dbReference type="GO" id="GO:0003700">
    <property type="term" value="F:DNA-binding transcription factor activity"/>
    <property type="evidence" value="ECO:0007669"/>
    <property type="project" value="InterPro"/>
</dbReference>
<dbReference type="InterPro" id="IPR050389">
    <property type="entry name" value="LysR-type_TF"/>
</dbReference>
<dbReference type="PRINTS" id="PR00039">
    <property type="entry name" value="HTHLYSR"/>
</dbReference>
<comment type="similarity">
    <text evidence="1">Belongs to the LysR transcriptional regulatory family.</text>
</comment>
<evidence type="ECO:0000313" key="6">
    <source>
        <dbReference type="EMBL" id="PSW09205.1"/>
    </source>
</evidence>
<keyword evidence="2" id="KW-0805">Transcription regulation</keyword>
<dbReference type="InterPro" id="IPR036390">
    <property type="entry name" value="WH_DNA-bd_sf"/>
</dbReference>
<reference evidence="6 7" key="1">
    <citation type="submission" date="2018-03" db="EMBL/GenBank/DDBJ databases">
        <title>Whole genome sequencing of Histamine producing bacteria.</title>
        <authorList>
            <person name="Butler K."/>
        </authorList>
    </citation>
    <scope>NUCLEOTIDE SEQUENCE [LARGE SCALE GENOMIC DNA]</scope>
    <source>
        <strain evidence="6 7">DSM 19138</strain>
    </source>
</reference>
<dbReference type="RefSeq" id="WP_107300197.1">
    <property type="nucleotide sequence ID" value="NZ_PYMB01000016.1"/>
</dbReference>
<comment type="caution">
    <text evidence="6">The sequence shown here is derived from an EMBL/GenBank/DDBJ whole genome shotgun (WGS) entry which is preliminary data.</text>
</comment>
<feature type="domain" description="HTH lysR-type" evidence="5">
    <location>
        <begin position="2"/>
        <end position="59"/>
    </location>
</feature>
<name>A0A2T3N7Z0_9GAMM</name>
<dbReference type="SUPFAM" id="SSF46785">
    <property type="entry name" value="Winged helix' DNA-binding domain"/>
    <property type="match status" value="1"/>
</dbReference>